<feature type="transmembrane region" description="Helical" evidence="8">
    <location>
        <begin position="79"/>
        <end position="98"/>
    </location>
</feature>
<evidence type="ECO:0000256" key="5">
    <source>
        <dbReference type="ARBA" id="ARBA00022692"/>
    </source>
</evidence>
<organism evidence="10">
    <name type="scientific">Pseudomonas solani</name>
    <dbReference type="NCBI Taxonomy" id="2731552"/>
    <lineage>
        <taxon>Bacteria</taxon>
        <taxon>Pseudomonadati</taxon>
        <taxon>Pseudomonadota</taxon>
        <taxon>Gammaproteobacteria</taxon>
        <taxon>Pseudomonadales</taxon>
        <taxon>Pseudomonadaceae</taxon>
        <taxon>Pseudomonas</taxon>
    </lineage>
</organism>
<evidence type="ECO:0000256" key="4">
    <source>
        <dbReference type="ARBA" id="ARBA00022475"/>
    </source>
</evidence>
<feature type="transmembrane region" description="Helical" evidence="8">
    <location>
        <begin position="137"/>
        <end position="156"/>
    </location>
</feature>
<comment type="similarity">
    <text evidence="2">Belongs to the major facilitator superfamily.</text>
</comment>
<dbReference type="RefSeq" id="WP_350447727.1">
    <property type="nucleotide sequence ID" value="NZ_CP158373.1"/>
</dbReference>
<proteinExistence type="inferred from homology"/>
<feature type="domain" description="Major facilitator superfamily (MFS) profile" evidence="9">
    <location>
        <begin position="11"/>
        <end position="392"/>
    </location>
</feature>
<name>A0AAU7Y5Q8_9PSED</name>
<feature type="transmembrane region" description="Helical" evidence="8">
    <location>
        <begin position="338"/>
        <end position="358"/>
    </location>
</feature>
<gene>
    <name evidence="10" type="ORF">ABS648_04705</name>
</gene>
<dbReference type="AlphaFoldDB" id="A0AAU7Y5Q8"/>
<dbReference type="InterPro" id="IPR036259">
    <property type="entry name" value="MFS_trans_sf"/>
</dbReference>
<evidence type="ECO:0000256" key="8">
    <source>
        <dbReference type="SAM" id="Phobius"/>
    </source>
</evidence>
<sequence>MNSNPHPCHATLLLVQMTLCAVAVVSQLYIPIPIMARLAEDYGLPPELLELSLIAFSLCYATGFLVFGPLSDRFGRRLVLALGLVALSIVSIAMSVVSSPEPFIAMRALQGFVAASFPPVAIAYLSERGHARQRAWGVAWLSTGFLIAGLLGQLYGGVVAGAWGFGKAMIPLIAIYLITAAMILAAPKGGQGEGALMPLLAIYRPVFRLLADPLLRRVYVPALLLLMTFVAFYVGLDSRLHESQGSALDPLAARAIALPGLFAPLAVAAVIQRWGAQRVASSGLAVAALGLFLVAMSGDQGLLWLLAASVIFVAGVGISVPGLIAFTSTRAPASARGLAVALYTFVLFLGASLGPWIARLGGAWGNTTLFLVLAACLAAVAAYSATGKGHAAR</sequence>
<comment type="subcellular location">
    <subcellularLocation>
        <location evidence="1">Cell membrane</location>
        <topology evidence="1">Multi-pass membrane protein</topology>
    </subcellularLocation>
</comment>
<reference evidence="10" key="1">
    <citation type="submission" date="2023-08" db="EMBL/GenBank/DDBJ databases">
        <title>Increased levels of nutrients transform a symbiont into a lethal pathobiont.</title>
        <authorList>
            <person name="Lachnit T."/>
            <person name="Ulrich L."/>
            <person name="Willmer F.M."/>
            <person name="Hasenbein T."/>
            <person name="Steiner L.X."/>
            <person name="Wolters M."/>
            <person name="Herbst E.M."/>
            <person name="Deines P."/>
        </authorList>
    </citation>
    <scope>NUCLEOTIDE SEQUENCE</scope>
    <source>
        <strain evidence="10">T3</strain>
    </source>
</reference>
<keyword evidence="3" id="KW-0813">Transport</keyword>
<dbReference type="GO" id="GO:0022857">
    <property type="term" value="F:transmembrane transporter activity"/>
    <property type="evidence" value="ECO:0007669"/>
    <property type="project" value="InterPro"/>
</dbReference>
<feature type="transmembrane region" description="Helical" evidence="8">
    <location>
        <begin position="251"/>
        <end position="271"/>
    </location>
</feature>
<keyword evidence="5 8" id="KW-0812">Transmembrane</keyword>
<evidence type="ECO:0000256" key="1">
    <source>
        <dbReference type="ARBA" id="ARBA00004651"/>
    </source>
</evidence>
<dbReference type="SUPFAM" id="SSF103473">
    <property type="entry name" value="MFS general substrate transporter"/>
    <property type="match status" value="1"/>
</dbReference>
<evidence type="ECO:0000313" key="10">
    <source>
        <dbReference type="EMBL" id="XBY65072.1"/>
    </source>
</evidence>
<protein>
    <submittedName>
        <fullName evidence="10">MFS transporter</fullName>
    </submittedName>
</protein>
<keyword evidence="6 8" id="KW-1133">Transmembrane helix</keyword>
<dbReference type="InterPro" id="IPR020846">
    <property type="entry name" value="MFS_dom"/>
</dbReference>
<evidence type="ECO:0000256" key="3">
    <source>
        <dbReference type="ARBA" id="ARBA00022448"/>
    </source>
</evidence>
<feature type="transmembrane region" description="Helical" evidence="8">
    <location>
        <begin position="278"/>
        <end position="296"/>
    </location>
</feature>
<feature type="transmembrane region" description="Helical" evidence="8">
    <location>
        <begin position="168"/>
        <end position="187"/>
    </location>
</feature>
<dbReference type="Pfam" id="PF07690">
    <property type="entry name" value="MFS_1"/>
    <property type="match status" value="1"/>
</dbReference>
<dbReference type="PANTHER" id="PTHR43271">
    <property type="entry name" value="BLL2771 PROTEIN"/>
    <property type="match status" value="1"/>
</dbReference>
<dbReference type="Gene3D" id="1.20.1250.20">
    <property type="entry name" value="MFS general substrate transporter like domains"/>
    <property type="match status" value="1"/>
</dbReference>
<feature type="transmembrane region" description="Helical" evidence="8">
    <location>
        <begin position="218"/>
        <end position="236"/>
    </location>
</feature>
<feature type="transmembrane region" description="Helical" evidence="8">
    <location>
        <begin position="104"/>
        <end position="125"/>
    </location>
</feature>
<dbReference type="GO" id="GO:0005886">
    <property type="term" value="C:plasma membrane"/>
    <property type="evidence" value="ECO:0007669"/>
    <property type="project" value="UniProtKB-SubCell"/>
</dbReference>
<keyword evidence="7 8" id="KW-0472">Membrane</keyword>
<feature type="transmembrane region" description="Helical" evidence="8">
    <location>
        <begin position="302"/>
        <end position="326"/>
    </location>
</feature>
<dbReference type="PANTHER" id="PTHR43271:SF2">
    <property type="entry name" value="BLL2771 PROTEIN"/>
    <property type="match status" value="1"/>
</dbReference>
<evidence type="ECO:0000256" key="7">
    <source>
        <dbReference type="ARBA" id="ARBA00023136"/>
    </source>
</evidence>
<evidence type="ECO:0000256" key="2">
    <source>
        <dbReference type="ARBA" id="ARBA00008335"/>
    </source>
</evidence>
<feature type="transmembrane region" description="Helical" evidence="8">
    <location>
        <begin position="364"/>
        <end position="385"/>
    </location>
</feature>
<dbReference type="InterPro" id="IPR011701">
    <property type="entry name" value="MFS"/>
</dbReference>
<evidence type="ECO:0000259" key="9">
    <source>
        <dbReference type="PROSITE" id="PS50850"/>
    </source>
</evidence>
<dbReference type="PROSITE" id="PS50850">
    <property type="entry name" value="MFS"/>
    <property type="match status" value="1"/>
</dbReference>
<feature type="transmembrane region" description="Helical" evidence="8">
    <location>
        <begin position="12"/>
        <end position="36"/>
    </location>
</feature>
<keyword evidence="4" id="KW-1003">Cell membrane</keyword>
<dbReference type="EMBL" id="CP158373">
    <property type="protein sequence ID" value="XBY65072.1"/>
    <property type="molecule type" value="Genomic_DNA"/>
</dbReference>
<evidence type="ECO:0000256" key="6">
    <source>
        <dbReference type="ARBA" id="ARBA00022989"/>
    </source>
</evidence>
<accession>A0AAU7Y5Q8</accession>
<feature type="transmembrane region" description="Helical" evidence="8">
    <location>
        <begin position="48"/>
        <end position="67"/>
    </location>
</feature>